<proteinExistence type="predicted"/>
<comment type="caution">
    <text evidence="2">The sequence shown here is derived from an EMBL/GenBank/DDBJ whole genome shotgun (WGS) entry which is preliminary data.</text>
</comment>
<accession>A0A2G2W5V9</accession>
<name>A0A2G2W5V9_CAPBA</name>
<evidence type="ECO:0000256" key="1">
    <source>
        <dbReference type="SAM" id="MobiDB-lite"/>
    </source>
</evidence>
<dbReference type="CDD" id="cd09272">
    <property type="entry name" value="RNase_HI_RT_Ty1"/>
    <property type="match status" value="1"/>
</dbReference>
<reference evidence="2 3" key="1">
    <citation type="journal article" date="2017" name="Genome Biol.">
        <title>New reference genome sequences of hot pepper reveal the massive evolution of plant disease-resistance genes by retroduplication.</title>
        <authorList>
            <person name="Kim S."/>
            <person name="Park J."/>
            <person name="Yeom S.I."/>
            <person name="Kim Y.M."/>
            <person name="Seo E."/>
            <person name="Kim K.T."/>
            <person name="Kim M.S."/>
            <person name="Lee J.M."/>
            <person name="Cheong K."/>
            <person name="Shin H.S."/>
            <person name="Kim S.B."/>
            <person name="Han K."/>
            <person name="Lee J."/>
            <person name="Park M."/>
            <person name="Lee H.A."/>
            <person name="Lee H.Y."/>
            <person name="Lee Y."/>
            <person name="Oh S."/>
            <person name="Lee J.H."/>
            <person name="Choi E."/>
            <person name="Choi E."/>
            <person name="Lee S.E."/>
            <person name="Jeon J."/>
            <person name="Kim H."/>
            <person name="Choi G."/>
            <person name="Song H."/>
            <person name="Lee J."/>
            <person name="Lee S.C."/>
            <person name="Kwon J.K."/>
            <person name="Lee H.Y."/>
            <person name="Koo N."/>
            <person name="Hong Y."/>
            <person name="Kim R.W."/>
            <person name="Kang W.H."/>
            <person name="Huh J.H."/>
            <person name="Kang B.C."/>
            <person name="Yang T.J."/>
            <person name="Lee Y.H."/>
            <person name="Bennetzen J.L."/>
            <person name="Choi D."/>
        </authorList>
    </citation>
    <scope>NUCLEOTIDE SEQUENCE [LARGE SCALE GENOMIC DNA]</scope>
    <source>
        <strain evidence="3">cv. PBC81</strain>
    </source>
</reference>
<organism evidence="2 3">
    <name type="scientific">Capsicum baccatum</name>
    <name type="common">Peruvian pepper</name>
    <dbReference type="NCBI Taxonomy" id="33114"/>
    <lineage>
        <taxon>Eukaryota</taxon>
        <taxon>Viridiplantae</taxon>
        <taxon>Streptophyta</taxon>
        <taxon>Embryophyta</taxon>
        <taxon>Tracheophyta</taxon>
        <taxon>Spermatophyta</taxon>
        <taxon>Magnoliopsida</taxon>
        <taxon>eudicotyledons</taxon>
        <taxon>Gunneridae</taxon>
        <taxon>Pentapetalae</taxon>
        <taxon>asterids</taxon>
        <taxon>lamiids</taxon>
        <taxon>Solanales</taxon>
        <taxon>Solanaceae</taxon>
        <taxon>Solanoideae</taxon>
        <taxon>Capsiceae</taxon>
        <taxon>Capsicum</taxon>
    </lineage>
</organism>
<dbReference type="AlphaFoldDB" id="A0A2G2W5V9"/>
<feature type="region of interest" description="Disordered" evidence="1">
    <location>
        <begin position="91"/>
        <end position="117"/>
    </location>
</feature>
<gene>
    <name evidence="2" type="ORF">CQW23_19443</name>
</gene>
<evidence type="ECO:0000313" key="2">
    <source>
        <dbReference type="EMBL" id="PHT40589.1"/>
    </source>
</evidence>
<dbReference type="EMBL" id="MLFT02000008">
    <property type="protein sequence ID" value="PHT40589.1"/>
    <property type="molecule type" value="Genomic_DNA"/>
</dbReference>
<protein>
    <submittedName>
        <fullName evidence="2">Uncharacterized protein</fullName>
    </submittedName>
</protein>
<sequence>MESEFITLDKVGEEEEWLQNFLKDIPYWPKPVAPLCIHCDSQETIGKAGSMMYNGKSRHIRRRHSTVKNLLSSGIIIVDYVKSKDNVSDPLTKGLSREGVERTSKGMGLRPRMSQHGVTQNSCTASKILHCFRTGALVSVIELMHWLHKQMQPFSKRHADSWKDMIVHERMESLMNKHEFTAKVEPLE</sequence>
<evidence type="ECO:0000313" key="3">
    <source>
        <dbReference type="Proteomes" id="UP000224567"/>
    </source>
</evidence>
<dbReference type="OrthoDB" id="128382at2759"/>
<dbReference type="Proteomes" id="UP000224567">
    <property type="component" value="Unassembled WGS sequence"/>
</dbReference>
<feature type="compositionally biased region" description="Basic and acidic residues" evidence="1">
    <location>
        <begin position="95"/>
        <end position="104"/>
    </location>
</feature>
<reference evidence="3" key="2">
    <citation type="journal article" date="2017" name="J. Anim. Genet.">
        <title>Multiple reference genome sequences of hot pepper reveal the massive evolution of plant disease resistance genes by retroduplication.</title>
        <authorList>
            <person name="Kim S."/>
            <person name="Park J."/>
            <person name="Yeom S.-I."/>
            <person name="Kim Y.-M."/>
            <person name="Seo E."/>
            <person name="Kim K.-T."/>
            <person name="Kim M.-S."/>
            <person name="Lee J.M."/>
            <person name="Cheong K."/>
            <person name="Shin H.-S."/>
            <person name="Kim S.-B."/>
            <person name="Han K."/>
            <person name="Lee J."/>
            <person name="Park M."/>
            <person name="Lee H.-A."/>
            <person name="Lee H.-Y."/>
            <person name="Lee Y."/>
            <person name="Oh S."/>
            <person name="Lee J.H."/>
            <person name="Choi E."/>
            <person name="Choi E."/>
            <person name="Lee S.E."/>
            <person name="Jeon J."/>
            <person name="Kim H."/>
            <person name="Choi G."/>
            <person name="Song H."/>
            <person name="Lee J."/>
            <person name="Lee S.-C."/>
            <person name="Kwon J.-K."/>
            <person name="Lee H.-Y."/>
            <person name="Koo N."/>
            <person name="Hong Y."/>
            <person name="Kim R.W."/>
            <person name="Kang W.-H."/>
            <person name="Huh J.H."/>
            <person name="Kang B.-C."/>
            <person name="Yang T.-J."/>
            <person name="Lee Y.-H."/>
            <person name="Bennetzen J.L."/>
            <person name="Choi D."/>
        </authorList>
    </citation>
    <scope>NUCLEOTIDE SEQUENCE [LARGE SCALE GENOMIC DNA]</scope>
    <source>
        <strain evidence="3">cv. PBC81</strain>
    </source>
</reference>
<keyword evidence="3" id="KW-1185">Reference proteome</keyword>